<dbReference type="Pfam" id="PF00001">
    <property type="entry name" value="7tm_1"/>
    <property type="match status" value="1"/>
</dbReference>
<dbReference type="PRINTS" id="PR00237">
    <property type="entry name" value="GPCRRHODOPSN"/>
</dbReference>
<dbReference type="PANTHER" id="PTHR24247:SF202">
    <property type="entry name" value="5-HYDROXYTRYPTAMINE RECEPTOR 1"/>
    <property type="match status" value="1"/>
</dbReference>
<dbReference type="GO" id="GO:0005886">
    <property type="term" value="C:plasma membrane"/>
    <property type="evidence" value="ECO:0007669"/>
    <property type="project" value="UniProtKB-SubCell"/>
</dbReference>
<dbReference type="GO" id="GO:0045202">
    <property type="term" value="C:synapse"/>
    <property type="evidence" value="ECO:0007669"/>
    <property type="project" value="GOC"/>
</dbReference>
<evidence type="ECO:0000256" key="5">
    <source>
        <dbReference type="ARBA" id="ARBA00023040"/>
    </source>
</evidence>
<evidence type="ECO:0000313" key="13">
    <source>
        <dbReference type="Proteomes" id="UP000274131"/>
    </source>
</evidence>
<dbReference type="WBParaSite" id="EVEC_0001170901-mRNA-1">
    <property type="protein sequence ID" value="EVEC_0001170901-mRNA-1"/>
    <property type="gene ID" value="EVEC_0001170901"/>
</dbReference>
<proteinExistence type="inferred from homology"/>
<evidence type="ECO:0000256" key="9">
    <source>
        <dbReference type="RuleBase" id="RU000688"/>
    </source>
</evidence>
<feature type="transmembrane region" description="Helical" evidence="10">
    <location>
        <begin position="54"/>
        <end position="71"/>
    </location>
</feature>
<keyword evidence="4 10" id="KW-1133">Transmembrane helix</keyword>
<dbReference type="GO" id="GO:0004993">
    <property type="term" value="F:G protein-coupled serotonin receptor activity"/>
    <property type="evidence" value="ECO:0007669"/>
    <property type="project" value="TreeGrafter"/>
</dbReference>
<dbReference type="GO" id="GO:0030425">
    <property type="term" value="C:dendrite"/>
    <property type="evidence" value="ECO:0007669"/>
    <property type="project" value="TreeGrafter"/>
</dbReference>
<accession>A0A0N4VLE1</accession>
<evidence type="ECO:0000259" key="11">
    <source>
        <dbReference type="PROSITE" id="PS50262"/>
    </source>
</evidence>
<dbReference type="Proteomes" id="UP000274131">
    <property type="component" value="Unassembled WGS sequence"/>
</dbReference>
<dbReference type="GO" id="GO:0030594">
    <property type="term" value="F:neurotransmitter receptor activity"/>
    <property type="evidence" value="ECO:0007669"/>
    <property type="project" value="TreeGrafter"/>
</dbReference>
<reference evidence="14" key="1">
    <citation type="submission" date="2017-02" db="UniProtKB">
        <authorList>
            <consortium name="WormBaseParasite"/>
        </authorList>
    </citation>
    <scope>IDENTIFICATION</scope>
</reference>
<sequence>MLVRKLRHPSNFLLVSLAIADFCVGLIVMPLGLIELVTKKWILGSVLCRLWTSADLTLCTASIINLCMISVDRYFAVSRPLRYSAQRTLKRILVYVAIVWIAALIVSVSPLIVFPAKNEEGLCQV</sequence>
<evidence type="ECO:0000256" key="4">
    <source>
        <dbReference type="ARBA" id="ARBA00022989"/>
    </source>
</evidence>
<dbReference type="AlphaFoldDB" id="A0A0N4VLE1"/>
<evidence type="ECO:0000313" key="12">
    <source>
        <dbReference type="EMBL" id="VDD96236.1"/>
    </source>
</evidence>
<evidence type="ECO:0000313" key="14">
    <source>
        <dbReference type="WBParaSite" id="EVEC_0001170901-mRNA-1"/>
    </source>
</evidence>
<dbReference type="SUPFAM" id="SSF81321">
    <property type="entry name" value="Family A G protein-coupled receptor-like"/>
    <property type="match status" value="1"/>
</dbReference>
<evidence type="ECO:0000256" key="7">
    <source>
        <dbReference type="ARBA" id="ARBA00023170"/>
    </source>
</evidence>
<organism evidence="14">
    <name type="scientific">Enterobius vermicularis</name>
    <name type="common">Human pinworm</name>
    <dbReference type="NCBI Taxonomy" id="51028"/>
    <lineage>
        <taxon>Eukaryota</taxon>
        <taxon>Metazoa</taxon>
        <taxon>Ecdysozoa</taxon>
        <taxon>Nematoda</taxon>
        <taxon>Chromadorea</taxon>
        <taxon>Rhabditida</taxon>
        <taxon>Spirurina</taxon>
        <taxon>Oxyuridomorpha</taxon>
        <taxon>Oxyuroidea</taxon>
        <taxon>Oxyuridae</taxon>
        <taxon>Enterobius</taxon>
    </lineage>
</organism>
<keyword evidence="6 10" id="KW-0472">Membrane</keyword>
<protein>
    <submittedName>
        <fullName evidence="14">G_PROTEIN_RECEP_F1_2 domain-containing protein</fullName>
    </submittedName>
</protein>
<comment type="similarity">
    <text evidence="9">Belongs to the G-protein coupled receptor 1 family.</text>
</comment>
<dbReference type="EMBL" id="UXUI01011438">
    <property type="protein sequence ID" value="VDD96236.1"/>
    <property type="molecule type" value="Genomic_DNA"/>
</dbReference>
<reference evidence="12 13" key="2">
    <citation type="submission" date="2018-10" db="EMBL/GenBank/DDBJ databases">
        <authorList>
            <consortium name="Pathogen Informatics"/>
        </authorList>
    </citation>
    <scope>NUCLEOTIDE SEQUENCE [LARGE SCALE GENOMIC DNA]</scope>
</reference>
<comment type="subcellular location">
    <subcellularLocation>
        <location evidence="1">Cell membrane</location>
        <topology evidence="1">Multi-pass membrane protein</topology>
    </subcellularLocation>
</comment>
<dbReference type="Gene3D" id="1.20.1070.10">
    <property type="entry name" value="Rhodopsin 7-helix transmembrane proteins"/>
    <property type="match status" value="1"/>
</dbReference>
<dbReference type="GO" id="GO:0007187">
    <property type="term" value="P:G protein-coupled receptor signaling pathway, coupled to cyclic nucleotide second messenger"/>
    <property type="evidence" value="ECO:0007669"/>
    <property type="project" value="TreeGrafter"/>
</dbReference>
<evidence type="ECO:0000256" key="2">
    <source>
        <dbReference type="ARBA" id="ARBA00022475"/>
    </source>
</evidence>
<keyword evidence="7 9" id="KW-0675">Receptor</keyword>
<dbReference type="OrthoDB" id="5951059at2759"/>
<evidence type="ECO:0000256" key="3">
    <source>
        <dbReference type="ARBA" id="ARBA00022692"/>
    </source>
</evidence>
<feature type="transmembrane region" description="Helical" evidence="10">
    <location>
        <begin position="92"/>
        <end position="112"/>
    </location>
</feature>
<dbReference type="GO" id="GO:0007268">
    <property type="term" value="P:chemical synaptic transmission"/>
    <property type="evidence" value="ECO:0007669"/>
    <property type="project" value="TreeGrafter"/>
</dbReference>
<dbReference type="PROSITE" id="PS00237">
    <property type="entry name" value="G_PROTEIN_RECEP_F1_1"/>
    <property type="match status" value="1"/>
</dbReference>
<dbReference type="PROSITE" id="PS50262">
    <property type="entry name" value="G_PROTEIN_RECEP_F1_2"/>
    <property type="match status" value="1"/>
</dbReference>
<keyword evidence="2" id="KW-1003">Cell membrane</keyword>
<dbReference type="PANTHER" id="PTHR24247">
    <property type="entry name" value="5-HYDROXYTRYPTAMINE RECEPTOR"/>
    <property type="match status" value="1"/>
</dbReference>
<keyword evidence="3 9" id="KW-0812">Transmembrane</keyword>
<evidence type="ECO:0000256" key="1">
    <source>
        <dbReference type="ARBA" id="ARBA00004651"/>
    </source>
</evidence>
<dbReference type="InterPro" id="IPR017452">
    <property type="entry name" value="GPCR_Rhodpsn_7TM"/>
</dbReference>
<evidence type="ECO:0000256" key="10">
    <source>
        <dbReference type="SAM" id="Phobius"/>
    </source>
</evidence>
<keyword evidence="13" id="KW-1185">Reference proteome</keyword>
<dbReference type="InterPro" id="IPR000276">
    <property type="entry name" value="GPCR_Rhodpsn"/>
</dbReference>
<keyword evidence="5 9" id="KW-0297">G-protein coupled receptor</keyword>
<evidence type="ECO:0000256" key="8">
    <source>
        <dbReference type="ARBA" id="ARBA00023224"/>
    </source>
</evidence>
<name>A0A0N4VLE1_ENTVE</name>
<gene>
    <name evidence="12" type="ORF">EVEC_LOCUS10987</name>
</gene>
<feature type="transmembrane region" description="Helical" evidence="10">
    <location>
        <begin position="12"/>
        <end position="34"/>
    </location>
</feature>
<evidence type="ECO:0000256" key="6">
    <source>
        <dbReference type="ARBA" id="ARBA00023136"/>
    </source>
</evidence>
<dbReference type="STRING" id="51028.A0A0N4VLE1"/>
<feature type="domain" description="G-protein coupled receptors family 1 profile" evidence="11">
    <location>
        <begin position="1"/>
        <end position="125"/>
    </location>
</feature>
<keyword evidence="8 9" id="KW-0807">Transducer</keyword>